<evidence type="ECO:0000259" key="1">
    <source>
        <dbReference type="Pfam" id="PF21180"/>
    </source>
</evidence>
<evidence type="ECO:0000313" key="2">
    <source>
        <dbReference type="EMBL" id="KAJ6216059.1"/>
    </source>
</evidence>
<dbReference type="GO" id="GO:0003918">
    <property type="term" value="F:DNA topoisomerase type II (double strand cut, ATP-hydrolyzing) activity"/>
    <property type="evidence" value="ECO:0007669"/>
    <property type="project" value="InterPro"/>
</dbReference>
<dbReference type="GO" id="GO:0007131">
    <property type="term" value="P:reciprocal meiotic recombination"/>
    <property type="evidence" value="ECO:0007669"/>
    <property type="project" value="TreeGrafter"/>
</dbReference>
<dbReference type="InterPro" id="IPR002815">
    <property type="entry name" value="Spo11/TopoVI_A"/>
</dbReference>
<dbReference type="GO" id="GO:0042138">
    <property type="term" value="P:meiotic DNA double-strand break formation"/>
    <property type="evidence" value="ECO:0007669"/>
    <property type="project" value="TreeGrafter"/>
</dbReference>
<sequence length="390" mass="45089">MEQCFKFYYDDIIGGYIIEYKNEQGEGDSSKNDTFEGLKTFVCKVPNVESYLTKVAQMDQFAKNDFEFFLCVMKKLIDLRKELLIEFDMNYTNSRRIVSKRLNDEIQFSQQLGYHACPEIIKFNLRYFDYSNYTAIINCIINNMKTGEFCDINDLPIIIPYEDITESKLKSEIVTHLCVTVGVNRGYLNILNKTKSKMIGNINYSIRFETDYEIKTSDGALDIPFNTEHIFKIESSAKFIMVVIGEYDILARSFVFKLASKLSIPVLVFTDASPSGLEMYTIYRFGTYSTIDETTNINIISAKRIGISAIDIDNFHFMAQLATPYQLIDLDLMDTLLSLESTNTDHELFKDFNSLHLFGKIVTIKSLIESDETLVMKRYLPLKIQKYIDL</sequence>
<dbReference type="GO" id="GO:0000706">
    <property type="term" value="P:meiotic DNA double-strand break processing"/>
    <property type="evidence" value="ECO:0007669"/>
    <property type="project" value="TreeGrafter"/>
</dbReference>
<gene>
    <name evidence="2" type="ORF">RDWZM_010559</name>
</gene>
<feature type="domain" description="Topoisomerase 6 subunit A/Spo11 TOPRIM" evidence="1">
    <location>
        <begin position="238"/>
        <end position="384"/>
    </location>
</feature>
<dbReference type="InterPro" id="IPR036078">
    <property type="entry name" value="Spo11/TopoVI_A_sf"/>
</dbReference>
<keyword evidence="3" id="KW-1185">Reference proteome</keyword>
<dbReference type="AlphaFoldDB" id="A0A9Q0LZ11"/>
<evidence type="ECO:0000313" key="3">
    <source>
        <dbReference type="Proteomes" id="UP001142055"/>
    </source>
</evidence>
<dbReference type="Pfam" id="PF21180">
    <property type="entry name" value="TOP6A-Spo11_Toprim"/>
    <property type="match status" value="1"/>
</dbReference>
<dbReference type="InterPro" id="IPR034136">
    <property type="entry name" value="TOPRIM_Topo6A/Spo11"/>
</dbReference>
<dbReference type="SUPFAM" id="SSF56726">
    <property type="entry name" value="DNA topoisomerase IV, alpha subunit"/>
    <property type="match status" value="1"/>
</dbReference>
<dbReference type="PANTHER" id="PTHR10848:SF0">
    <property type="entry name" value="MEIOTIC RECOMBINATION PROTEIN SPO11"/>
    <property type="match status" value="1"/>
</dbReference>
<proteinExistence type="predicted"/>
<accession>A0A9Q0LZ11</accession>
<reference evidence="2" key="1">
    <citation type="submission" date="2022-12" db="EMBL/GenBank/DDBJ databases">
        <title>Genome assemblies of Blomia tropicalis.</title>
        <authorList>
            <person name="Cui Y."/>
        </authorList>
    </citation>
    <scope>NUCLEOTIDE SEQUENCE</scope>
    <source>
        <tissue evidence="2">Adult mites</tissue>
    </source>
</reference>
<name>A0A9Q0LZ11_BLOTA</name>
<dbReference type="EMBL" id="JAPWDV010000004">
    <property type="protein sequence ID" value="KAJ6216059.1"/>
    <property type="molecule type" value="Genomic_DNA"/>
</dbReference>
<dbReference type="GO" id="GO:0003677">
    <property type="term" value="F:DNA binding"/>
    <property type="evidence" value="ECO:0007669"/>
    <property type="project" value="InterPro"/>
</dbReference>
<organism evidence="2 3">
    <name type="scientific">Blomia tropicalis</name>
    <name type="common">Mite</name>
    <dbReference type="NCBI Taxonomy" id="40697"/>
    <lineage>
        <taxon>Eukaryota</taxon>
        <taxon>Metazoa</taxon>
        <taxon>Ecdysozoa</taxon>
        <taxon>Arthropoda</taxon>
        <taxon>Chelicerata</taxon>
        <taxon>Arachnida</taxon>
        <taxon>Acari</taxon>
        <taxon>Acariformes</taxon>
        <taxon>Sarcoptiformes</taxon>
        <taxon>Astigmata</taxon>
        <taxon>Glycyphagoidea</taxon>
        <taxon>Echimyopodidae</taxon>
        <taxon>Blomia</taxon>
    </lineage>
</organism>
<dbReference type="OMA" id="GAICENA"/>
<protein>
    <recommendedName>
        <fullName evidence="1">Topoisomerase 6 subunit A/Spo11 TOPRIM domain-containing protein</fullName>
    </recommendedName>
</protein>
<comment type="caution">
    <text evidence="2">The sequence shown here is derived from an EMBL/GenBank/DDBJ whole genome shotgun (WGS) entry which is preliminary data.</text>
</comment>
<dbReference type="GO" id="GO:0000228">
    <property type="term" value="C:nuclear chromosome"/>
    <property type="evidence" value="ECO:0007669"/>
    <property type="project" value="TreeGrafter"/>
</dbReference>
<dbReference type="Proteomes" id="UP001142055">
    <property type="component" value="Chromosome 4"/>
</dbReference>
<dbReference type="OrthoDB" id="5377392at2759"/>
<dbReference type="PANTHER" id="PTHR10848">
    <property type="entry name" value="MEIOTIC RECOMBINATION PROTEIN SPO11"/>
    <property type="match status" value="1"/>
</dbReference>
<dbReference type="Gene3D" id="3.40.1360.10">
    <property type="match status" value="1"/>
</dbReference>